<proteinExistence type="predicted"/>
<dbReference type="PANTHER" id="PTHR47447:SF17">
    <property type="entry name" value="OS12G0638900 PROTEIN"/>
    <property type="match status" value="1"/>
</dbReference>
<evidence type="ECO:0000313" key="2">
    <source>
        <dbReference type="EMBL" id="CAK9047610.1"/>
    </source>
</evidence>
<name>A0ABP0M807_9DINO</name>
<keyword evidence="1" id="KW-0677">Repeat</keyword>
<dbReference type="InterPro" id="IPR002885">
    <property type="entry name" value="PPR_rpt"/>
</dbReference>
<organism evidence="2 3">
    <name type="scientific">Durusdinium trenchii</name>
    <dbReference type="NCBI Taxonomy" id="1381693"/>
    <lineage>
        <taxon>Eukaryota</taxon>
        <taxon>Sar</taxon>
        <taxon>Alveolata</taxon>
        <taxon>Dinophyceae</taxon>
        <taxon>Suessiales</taxon>
        <taxon>Symbiodiniaceae</taxon>
        <taxon>Durusdinium</taxon>
    </lineage>
</organism>
<dbReference type="InterPro" id="IPR011990">
    <property type="entry name" value="TPR-like_helical_dom_sf"/>
</dbReference>
<evidence type="ECO:0000313" key="3">
    <source>
        <dbReference type="Proteomes" id="UP001642464"/>
    </source>
</evidence>
<protein>
    <submittedName>
        <fullName evidence="2">Pentatricopeptide repeat-containing protein At1g06580</fullName>
    </submittedName>
</protein>
<dbReference type="EMBL" id="CAXAMM010020291">
    <property type="protein sequence ID" value="CAK9047610.1"/>
    <property type="molecule type" value="Genomic_DNA"/>
</dbReference>
<dbReference type="PANTHER" id="PTHR47447">
    <property type="entry name" value="OS03G0856100 PROTEIN"/>
    <property type="match status" value="1"/>
</dbReference>
<dbReference type="Gene3D" id="1.25.40.10">
    <property type="entry name" value="Tetratricopeptide repeat domain"/>
    <property type="match status" value="3"/>
</dbReference>
<comment type="caution">
    <text evidence="2">The sequence shown here is derived from an EMBL/GenBank/DDBJ whole genome shotgun (WGS) entry which is preliminary data.</text>
</comment>
<gene>
    <name evidence="2" type="ORF">SCF082_LOCUS26652</name>
</gene>
<reference evidence="2 3" key="1">
    <citation type="submission" date="2024-02" db="EMBL/GenBank/DDBJ databases">
        <authorList>
            <person name="Chen Y."/>
            <person name="Shah S."/>
            <person name="Dougan E. K."/>
            <person name="Thang M."/>
            <person name="Chan C."/>
        </authorList>
    </citation>
    <scope>NUCLEOTIDE SEQUENCE [LARGE SCALE GENOMIC DNA]</scope>
</reference>
<dbReference type="Proteomes" id="UP001642464">
    <property type="component" value="Unassembled WGS sequence"/>
</dbReference>
<accession>A0ABP0M807</accession>
<sequence>MSFQPVPHFAGAKPLSKEIEGRQTGIEPHTAASQRDLFTCVDKQLGAIQRNRGKIRSSLSTTDFLAELSRSQLLQRPQDFTRLLGVLGKRRLWKHAAVALSQMDALCGMQIDVIALGAAVNACAGAGEWAVVLTLLQHSGGWGISPDLRTLNCALRSVERDSWRRGLRFLEFQRRCDLQPDVITYNLLAAGCGHGQWRLVCRYLLDSFHGLVPDVLMLGAALVNFEKAQQWERALRAFKASHLRADTHILNSVASACAAGLQPKLAQSVVKEINKLIVEADVVTYGALVTAAEKGQLWQDSLDLLQHSAAKGIVPDLVLTGAVISASEKAGQWQSALGIAATMASYSLQPNEIVCNAQISACAARGRVPEALQLLADMQWRQAVRSTISFNAAAEACQKSLQWESAVEIMGMMTIDTIKPDIITMSLVSPPLELAGKAELLTSFLCSAEKLGFSKTPLDLPNELSARHMTATQLLADHDALSNRVERKFHVLEWKYLRPKLERLCFAEPSASERNSARLFDSRLNRFFSLGSHFTSIALDALFGLSELWTDTARRHSRCETGCFWSQEASAHGLVAWVQYSLRTLKHGQHTVSGGSTYGYGYADALALLPLSVQHDRSRHAERLALLSVFFWLGASGPRKGARSQHDFLRPWHFELFQLDTLPTFVP</sequence>
<dbReference type="Pfam" id="PF01535">
    <property type="entry name" value="PPR"/>
    <property type="match status" value="1"/>
</dbReference>
<evidence type="ECO:0000256" key="1">
    <source>
        <dbReference type="ARBA" id="ARBA00022737"/>
    </source>
</evidence>
<keyword evidence="3" id="KW-1185">Reference proteome</keyword>